<protein>
    <submittedName>
        <fullName evidence="2">Uncharacterized protein</fullName>
    </submittedName>
</protein>
<name>A0AAD5DKD3_9CHLO</name>
<reference evidence="2" key="1">
    <citation type="submission" date="2020-11" db="EMBL/GenBank/DDBJ databases">
        <title>Chlorella ohadii genome sequencing and assembly.</title>
        <authorList>
            <person name="Murik O."/>
            <person name="Treves H."/>
            <person name="Kedem I."/>
            <person name="Shotland Y."/>
            <person name="Kaplan A."/>
        </authorList>
    </citation>
    <scope>NUCLEOTIDE SEQUENCE</scope>
    <source>
        <strain evidence="2">1</strain>
    </source>
</reference>
<keyword evidence="3" id="KW-1185">Reference proteome</keyword>
<dbReference type="AlphaFoldDB" id="A0AAD5DKD3"/>
<sequence length="243" mass="26162">MPPRRRRPAPKAGPAPTARGHAIETLEAWRAALAKAAASRRVLVAQLDQAANYQIAQMRNFYRRMSTDGPLKAAVFTEVEVDTAEDALLDALGVLHGATKLPHYECYVDGQMVESYTGGVPAQVAQMIQRQVAELKASSRSSLLPKLLLAASAVAAAAGGVWWHLHHGSSGGGGGGGDVGDLGAELRSLNERIAIAQQRLRDGGSGGSQPGSPRRRKPEQDYFSFNDFEQEQRYPTVLYSDEE</sequence>
<proteinExistence type="predicted"/>
<gene>
    <name evidence="2" type="ORF">COHA_008424</name>
</gene>
<organism evidence="2 3">
    <name type="scientific">Chlorella ohadii</name>
    <dbReference type="NCBI Taxonomy" id="2649997"/>
    <lineage>
        <taxon>Eukaryota</taxon>
        <taxon>Viridiplantae</taxon>
        <taxon>Chlorophyta</taxon>
        <taxon>core chlorophytes</taxon>
        <taxon>Trebouxiophyceae</taxon>
        <taxon>Chlorellales</taxon>
        <taxon>Chlorellaceae</taxon>
        <taxon>Chlorella clade</taxon>
        <taxon>Chlorella</taxon>
    </lineage>
</organism>
<evidence type="ECO:0000256" key="1">
    <source>
        <dbReference type="SAM" id="MobiDB-lite"/>
    </source>
</evidence>
<evidence type="ECO:0000313" key="3">
    <source>
        <dbReference type="Proteomes" id="UP001205105"/>
    </source>
</evidence>
<feature type="region of interest" description="Disordered" evidence="1">
    <location>
        <begin position="199"/>
        <end position="243"/>
    </location>
</feature>
<evidence type="ECO:0000313" key="2">
    <source>
        <dbReference type="EMBL" id="KAI7837796.1"/>
    </source>
</evidence>
<dbReference type="Proteomes" id="UP001205105">
    <property type="component" value="Unassembled WGS sequence"/>
</dbReference>
<accession>A0AAD5DKD3</accession>
<dbReference type="EMBL" id="JADXDR010000143">
    <property type="protein sequence ID" value="KAI7837796.1"/>
    <property type="molecule type" value="Genomic_DNA"/>
</dbReference>
<comment type="caution">
    <text evidence="2">The sequence shown here is derived from an EMBL/GenBank/DDBJ whole genome shotgun (WGS) entry which is preliminary data.</text>
</comment>